<dbReference type="GO" id="GO:0000145">
    <property type="term" value="C:exocyst"/>
    <property type="evidence" value="ECO:0007669"/>
    <property type="project" value="InterPro"/>
</dbReference>
<evidence type="ECO:0000313" key="5">
    <source>
        <dbReference type="Proteomes" id="UP001378960"/>
    </source>
</evidence>
<feature type="domain" description="Exocyst complex subunit Exo70 C-terminal" evidence="3">
    <location>
        <begin position="205"/>
        <end position="576"/>
    </location>
</feature>
<dbReference type="Proteomes" id="UP001378960">
    <property type="component" value="Unassembled WGS sequence"/>
</dbReference>
<protein>
    <submittedName>
        <fullName evidence="4">GTP-Rho binding exocyst subunit</fullName>
    </submittedName>
</protein>
<accession>A0AAV5R1G0</accession>
<evidence type="ECO:0000313" key="4">
    <source>
        <dbReference type="EMBL" id="GMM45324.1"/>
    </source>
</evidence>
<dbReference type="GO" id="GO:0005546">
    <property type="term" value="F:phosphatidylinositol-4,5-bisphosphate binding"/>
    <property type="evidence" value="ECO:0007669"/>
    <property type="project" value="InterPro"/>
</dbReference>
<dbReference type="AlphaFoldDB" id="A0AAV5R1G0"/>
<dbReference type="InterPro" id="IPR016159">
    <property type="entry name" value="Cullin_repeat-like_dom_sf"/>
</dbReference>
<dbReference type="Pfam" id="PF03081">
    <property type="entry name" value="Exo70_C"/>
    <property type="match status" value="1"/>
</dbReference>
<keyword evidence="5" id="KW-1185">Reference proteome</keyword>
<gene>
    <name evidence="4" type="ORF">DAPK24_018990</name>
</gene>
<proteinExistence type="inferred from homology"/>
<organism evidence="4 5">
    <name type="scientific">Pichia kluyveri</name>
    <name type="common">Yeast</name>
    <dbReference type="NCBI Taxonomy" id="36015"/>
    <lineage>
        <taxon>Eukaryota</taxon>
        <taxon>Fungi</taxon>
        <taxon>Dikarya</taxon>
        <taxon>Ascomycota</taxon>
        <taxon>Saccharomycotina</taxon>
        <taxon>Pichiomycetes</taxon>
        <taxon>Pichiales</taxon>
        <taxon>Pichiaceae</taxon>
        <taxon>Pichia</taxon>
    </lineage>
</organism>
<dbReference type="InterPro" id="IPR046364">
    <property type="entry name" value="Exo70_C"/>
</dbReference>
<dbReference type="GO" id="GO:0006887">
    <property type="term" value="P:exocytosis"/>
    <property type="evidence" value="ECO:0007669"/>
    <property type="project" value="InterPro"/>
</dbReference>
<dbReference type="Gene3D" id="1.20.1280.170">
    <property type="entry name" value="Exocyst complex component Exo70"/>
    <property type="match status" value="1"/>
</dbReference>
<comment type="caution">
    <text evidence="4">The sequence shown here is derived from an EMBL/GenBank/DDBJ whole genome shotgun (WGS) entry which is preliminary data.</text>
</comment>
<evidence type="ECO:0000256" key="2">
    <source>
        <dbReference type="ARBA" id="ARBA00022448"/>
    </source>
</evidence>
<comment type="similarity">
    <text evidence="1">Belongs to the EXO70 family.</text>
</comment>
<reference evidence="4 5" key="1">
    <citation type="journal article" date="2023" name="Elife">
        <title>Identification of key yeast species and microbe-microbe interactions impacting larval growth of Drosophila in the wild.</title>
        <authorList>
            <person name="Mure A."/>
            <person name="Sugiura Y."/>
            <person name="Maeda R."/>
            <person name="Honda K."/>
            <person name="Sakurai N."/>
            <person name="Takahashi Y."/>
            <person name="Watada M."/>
            <person name="Katoh T."/>
            <person name="Gotoh A."/>
            <person name="Gotoh Y."/>
            <person name="Taniguchi I."/>
            <person name="Nakamura K."/>
            <person name="Hayashi T."/>
            <person name="Katayama T."/>
            <person name="Uemura T."/>
            <person name="Hattori Y."/>
        </authorList>
    </citation>
    <scope>NUCLEOTIDE SEQUENCE [LARGE SCALE GENOMIC DNA]</scope>
    <source>
        <strain evidence="4 5">PK-24</strain>
    </source>
</reference>
<name>A0AAV5R1G0_PICKL</name>
<dbReference type="SUPFAM" id="SSF74788">
    <property type="entry name" value="Cullin repeat-like"/>
    <property type="match status" value="1"/>
</dbReference>
<evidence type="ECO:0000256" key="1">
    <source>
        <dbReference type="ARBA" id="ARBA00006756"/>
    </source>
</evidence>
<sequence>MEITDSDILDQAVLAEQIQSVSSLSNELATSMASLARLNRKAIVNIEPLVKQVGIIRIRERNLLNMQKEVESIREVASKVSLALKKLKSSNNAIDIIESLKNVELLQRDVSWFEGMKEEVEDAISDSEADLRNLAINGICEGDNGVNEIPIIIKFFSNRGIDITDELAKERSNIIRKEMMKNIPKLPIVNGDQNYLYNGGYEFEKYSVFVRKLHDREISIIQKSGIGERAYSRILRGIIESYIAELKKGMDFISVRKGAFISMFYELANGSSDVVLSMQRMGQNKIGSISTLEEMNKKCINESKGSFAWMLEDIRSRYEISGGGINNGGIANLGLDSTFMLNATRIKTFSTFKEQQIRFIEGLNQGSWLPSILPNGFIREKANAIDSAFLLGSFYADALEISFFSLGEKASKRIGSGVGNNINGSIEDENIGMMMLINWDSMYTLLNGSSTLKQVLGQRGLERCERLKKRAMDRAGSGWSQLTAKLMAASTKQGGQLSMSPKDTGKFLDDFFKSVEILCDRWNKADVPNFYKTQLASDIRKTLIPSYKVFCNAISGQNKLSKHLTMTPEELGNKINRSLS</sequence>
<evidence type="ECO:0000259" key="3">
    <source>
        <dbReference type="Pfam" id="PF03081"/>
    </source>
</evidence>
<keyword evidence="2" id="KW-0813">Transport</keyword>
<dbReference type="EMBL" id="BTGB01000002">
    <property type="protein sequence ID" value="GMM45324.1"/>
    <property type="molecule type" value="Genomic_DNA"/>
</dbReference>